<dbReference type="Proteomes" id="UP001396334">
    <property type="component" value="Unassembled WGS sequence"/>
</dbReference>
<dbReference type="EMBL" id="JBBPBN010000112">
    <property type="protein sequence ID" value="KAK8978484.1"/>
    <property type="molecule type" value="Genomic_DNA"/>
</dbReference>
<protein>
    <recommendedName>
        <fullName evidence="1">Reverse transcriptase zinc-binding domain-containing protein</fullName>
    </recommendedName>
</protein>
<evidence type="ECO:0000259" key="1">
    <source>
        <dbReference type="Pfam" id="PF13966"/>
    </source>
</evidence>
<accession>A0ABR2NQP0</accession>
<evidence type="ECO:0000313" key="2">
    <source>
        <dbReference type="EMBL" id="KAK8978484.1"/>
    </source>
</evidence>
<organism evidence="2 3">
    <name type="scientific">Hibiscus sabdariffa</name>
    <name type="common">roselle</name>
    <dbReference type="NCBI Taxonomy" id="183260"/>
    <lineage>
        <taxon>Eukaryota</taxon>
        <taxon>Viridiplantae</taxon>
        <taxon>Streptophyta</taxon>
        <taxon>Embryophyta</taxon>
        <taxon>Tracheophyta</taxon>
        <taxon>Spermatophyta</taxon>
        <taxon>Magnoliopsida</taxon>
        <taxon>eudicotyledons</taxon>
        <taxon>Gunneridae</taxon>
        <taxon>Pentapetalae</taxon>
        <taxon>rosids</taxon>
        <taxon>malvids</taxon>
        <taxon>Malvales</taxon>
        <taxon>Malvaceae</taxon>
        <taxon>Malvoideae</taxon>
        <taxon>Hibiscus</taxon>
    </lineage>
</organism>
<keyword evidence="3" id="KW-1185">Reference proteome</keyword>
<sequence length="281" mass="31400">MPKATGGLGFRDLRSFNIAVLGKLIWCFFTELSTLVSWVFRAKYFPTAHLFDAKLRDKASYTWKDLKPGFFWNLGRASRVRMFADNWGGSQAIRFQGVYQDRLDPPMLCSEFMLSDSSAWDPGAFLAVLQPVDARVTLFPSPVWKVIAKLDVLFKVKIFAWRLGKEGLPTGSRIHTAGLDTGLCPFCRTFIETPLHAFRDCADAHEALLMADVIPSLVTSSVPGALPWVEEAASQLSRPVLHDHLSASCSTGPSAMTPALSPVVWSPSPVWYHRLEHKRLF</sequence>
<comment type="caution">
    <text evidence="2">The sequence shown here is derived from an EMBL/GenBank/DDBJ whole genome shotgun (WGS) entry which is preliminary data.</text>
</comment>
<evidence type="ECO:0000313" key="3">
    <source>
        <dbReference type="Proteomes" id="UP001396334"/>
    </source>
</evidence>
<proteinExistence type="predicted"/>
<feature type="domain" description="Reverse transcriptase zinc-binding" evidence="1">
    <location>
        <begin position="142"/>
        <end position="204"/>
    </location>
</feature>
<dbReference type="Pfam" id="PF13966">
    <property type="entry name" value="zf-RVT"/>
    <property type="match status" value="1"/>
</dbReference>
<reference evidence="2 3" key="1">
    <citation type="journal article" date="2024" name="G3 (Bethesda)">
        <title>Genome assembly of Hibiscus sabdariffa L. provides insights into metabolisms of medicinal natural products.</title>
        <authorList>
            <person name="Kim T."/>
        </authorList>
    </citation>
    <scope>NUCLEOTIDE SEQUENCE [LARGE SCALE GENOMIC DNA]</scope>
    <source>
        <strain evidence="2">TK-2024</strain>
        <tissue evidence="2">Old leaves</tissue>
    </source>
</reference>
<gene>
    <name evidence="2" type="ORF">V6N11_008794</name>
</gene>
<dbReference type="InterPro" id="IPR026960">
    <property type="entry name" value="RVT-Znf"/>
</dbReference>
<name>A0ABR2NQP0_9ROSI</name>